<dbReference type="PANTHER" id="PTHR43014:SF5">
    <property type="entry name" value="GLUTATHIONE REDUCTASE (NADPH)"/>
    <property type="match status" value="1"/>
</dbReference>
<evidence type="ECO:0000313" key="6">
    <source>
        <dbReference type="EMBL" id="KRK36394.1"/>
    </source>
</evidence>
<dbReference type="InterPro" id="IPR036188">
    <property type="entry name" value="FAD/NAD-bd_sf"/>
</dbReference>
<name>A0A0R1GZF7_9LACO</name>
<dbReference type="InterPro" id="IPR004099">
    <property type="entry name" value="Pyr_nucl-diS_OxRdtase_dimer"/>
</dbReference>
<dbReference type="AlphaFoldDB" id="A0A0R1GZF7"/>
<dbReference type="STRING" id="357278.IV61_GL000935"/>
<dbReference type="Proteomes" id="UP000051176">
    <property type="component" value="Unassembled WGS sequence"/>
</dbReference>
<evidence type="ECO:0000256" key="1">
    <source>
        <dbReference type="ARBA" id="ARBA00001974"/>
    </source>
</evidence>
<gene>
    <name evidence="6" type="ORF">FD07_GL000866</name>
</gene>
<dbReference type="PRINTS" id="PR00411">
    <property type="entry name" value="PNDRDTASEI"/>
</dbReference>
<dbReference type="PANTHER" id="PTHR43014">
    <property type="entry name" value="MERCURIC REDUCTASE"/>
    <property type="match status" value="1"/>
</dbReference>
<comment type="caution">
    <text evidence="6">The sequence shown here is derived from an EMBL/GenBank/DDBJ whole genome shotgun (WGS) entry which is preliminary data.</text>
</comment>
<dbReference type="Pfam" id="PF07992">
    <property type="entry name" value="Pyr_redox_2"/>
    <property type="match status" value="1"/>
</dbReference>
<dbReference type="eggNOG" id="COG1249">
    <property type="taxonomic scope" value="Bacteria"/>
</dbReference>
<comment type="cofactor">
    <cofactor evidence="1">
        <name>FAD</name>
        <dbReference type="ChEBI" id="CHEBI:57692"/>
    </cofactor>
</comment>
<dbReference type="RefSeq" id="WP_020089614.1">
    <property type="nucleotide sequence ID" value="NZ_AZCZ01000022.1"/>
</dbReference>
<protein>
    <submittedName>
        <fullName evidence="6">Glutathione reductase</fullName>
    </submittedName>
</protein>
<evidence type="ECO:0000256" key="2">
    <source>
        <dbReference type="ARBA" id="ARBA00022630"/>
    </source>
</evidence>
<sequence length="445" mass="47232">MMHYDVAFIGSGHANWHAAVALRKAGKSVVLIEKDRVGGTSTLDETTALTAHPQDLASDTDDFTWADVTAHRQHVSDTQTQQLMTLFAKYDITLIHGTGILMGKHMIQIGSQHIFAENIVLGTGQHAVLPAIMGKEYLHDGQDFLSLKQLPNHLTIIGAGVLALKFASLAQYLGTKVTILTHGARAAKNFAPHYVTKLLVRLQQAGVDIRFREPVHSVDETATGYGVTTESGLTIATDYVLATTGHEPNTQMLGLENAGIYTSDNGIVVDDHLRATSHNIYASGDAVAKTVAKTPATATFESNYIAAQILGDTAPISYPVLPNVLSACPRIARVGISAAEAAGNSDYQIAQIPYGKLTGTKGPHEVAAEMTVVLDAAHHLVGADIFGMAAPTLANALTIAITQRLSADEFADLTATCPTAIQKITAHLLPLLASTTPEDVVQLEA</sequence>
<dbReference type="EMBL" id="AZCZ01000022">
    <property type="protein sequence ID" value="KRK36394.1"/>
    <property type="molecule type" value="Genomic_DNA"/>
</dbReference>
<dbReference type="GO" id="GO:0016491">
    <property type="term" value="F:oxidoreductase activity"/>
    <property type="evidence" value="ECO:0007669"/>
    <property type="project" value="InterPro"/>
</dbReference>
<accession>A0A0R1GZF7</accession>
<dbReference type="InterPro" id="IPR016156">
    <property type="entry name" value="FAD/NAD-linked_Rdtase_dimer_sf"/>
</dbReference>
<dbReference type="Gene3D" id="3.50.50.60">
    <property type="entry name" value="FAD/NAD(P)-binding domain"/>
    <property type="match status" value="2"/>
</dbReference>
<dbReference type="Gene3D" id="3.30.390.30">
    <property type="match status" value="1"/>
</dbReference>
<dbReference type="PRINTS" id="PR00368">
    <property type="entry name" value="FADPNR"/>
</dbReference>
<evidence type="ECO:0000259" key="4">
    <source>
        <dbReference type="Pfam" id="PF02852"/>
    </source>
</evidence>
<reference evidence="6 7" key="1">
    <citation type="journal article" date="2015" name="Genome Announc.">
        <title>Expanding the biotechnology potential of lactobacilli through comparative genomics of 213 strains and associated genera.</title>
        <authorList>
            <person name="Sun Z."/>
            <person name="Harris H.M."/>
            <person name="McCann A."/>
            <person name="Guo C."/>
            <person name="Argimon S."/>
            <person name="Zhang W."/>
            <person name="Yang X."/>
            <person name="Jeffery I.B."/>
            <person name="Cooney J.C."/>
            <person name="Kagawa T.F."/>
            <person name="Liu W."/>
            <person name="Song Y."/>
            <person name="Salvetti E."/>
            <person name="Wrobel A."/>
            <person name="Rasinkangas P."/>
            <person name="Parkhill J."/>
            <person name="Rea M.C."/>
            <person name="O'Sullivan O."/>
            <person name="Ritari J."/>
            <person name="Douillard F.P."/>
            <person name="Paul Ross R."/>
            <person name="Yang R."/>
            <person name="Briner A.E."/>
            <person name="Felis G.E."/>
            <person name="de Vos W.M."/>
            <person name="Barrangou R."/>
            <person name="Klaenhammer T.R."/>
            <person name="Caufield P.W."/>
            <person name="Cui Y."/>
            <person name="Zhang H."/>
            <person name="O'Toole P.W."/>
        </authorList>
    </citation>
    <scope>NUCLEOTIDE SEQUENCE [LARGE SCALE GENOMIC DNA]</scope>
    <source>
        <strain evidence="6 7">ATCC 53295</strain>
    </source>
</reference>
<keyword evidence="7" id="KW-1185">Reference proteome</keyword>
<keyword evidence="2" id="KW-0285">Flavoprotein</keyword>
<dbReference type="SUPFAM" id="SSF51905">
    <property type="entry name" value="FAD/NAD(P)-binding domain"/>
    <property type="match status" value="1"/>
</dbReference>
<dbReference type="OrthoDB" id="2272035at2"/>
<evidence type="ECO:0000256" key="3">
    <source>
        <dbReference type="ARBA" id="ARBA00022827"/>
    </source>
</evidence>
<dbReference type="InterPro" id="IPR023753">
    <property type="entry name" value="FAD/NAD-binding_dom"/>
</dbReference>
<proteinExistence type="predicted"/>
<feature type="domain" description="FAD/NAD(P)-binding" evidence="5">
    <location>
        <begin position="4"/>
        <end position="291"/>
    </location>
</feature>
<keyword evidence="3" id="KW-0274">FAD</keyword>
<evidence type="ECO:0000259" key="5">
    <source>
        <dbReference type="Pfam" id="PF07992"/>
    </source>
</evidence>
<feature type="domain" description="Pyridine nucleotide-disulphide oxidoreductase dimerisation" evidence="4">
    <location>
        <begin position="322"/>
        <end position="421"/>
    </location>
</feature>
<dbReference type="PATRIC" id="fig|1267003.4.peg.918"/>
<organism evidence="6 7">
    <name type="scientific">Levilactobacillus parabrevis ATCC 53295</name>
    <dbReference type="NCBI Taxonomy" id="1267003"/>
    <lineage>
        <taxon>Bacteria</taxon>
        <taxon>Bacillati</taxon>
        <taxon>Bacillota</taxon>
        <taxon>Bacilli</taxon>
        <taxon>Lactobacillales</taxon>
        <taxon>Lactobacillaceae</taxon>
        <taxon>Levilactobacillus</taxon>
    </lineage>
</organism>
<dbReference type="Pfam" id="PF02852">
    <property type="entry name" value="Pyr_redox_dim"/>
    <property type="match status" value="1"/>
</dbReference>
<evidence type="ECO:0000313" key="7">
    <source>
        <dbReference type="Proteomes" id="UP000051176"/>
    </source>
</evidence>
<dbReference type="SUPFAM" id="SSF55424">
    <property type="entry name" value="FAD/NAD-linked reductases, dimerisation (C-terminal) domain"/>
    <property type="match status" value="1"/>
</dbReference>